<feature type="binding site" evidence="2">
    <location>
        <begin position="44"/>
        <end position="51"/>
    </location>
    <ligand>
        <name>substrate</name>
    </ligand>
</feature>
<dbReference type="PANTHER" id="PTHR48100:SF62">
    <property type="entry name" value="GLUCOSYL-3-PHOSPHOGLYCERATE PHOSPHATASE"/>
    <property type="match status" value="1"/>
</dbReference>
<evidence type="ECO:0000313" key="4">
    <source>
        <dbReference type="EMBL" id="RYU12224.1"/>
    </source>
</evidence>
<dbReference type="AlphaFoldDB" id="A0A4Q5J1G8"/>
<dbReference type="InterPro" id="IPR029033">
    <property type="entry name" value="His_PPase_superfam"/>
</dbReference>
<evidence type="ECO:0000256" key="3">
    <source>
        <dbReference type="SAM" id="MobiDB-lite"/>
    </source>
</evidence>
<dbReference type="EMBL" id="SDPU01000021">
    <property type="protein sequence ID" value="RYU12224.1"/>
    <property type="molecule type" value="Genomic_DNA"/>
</dbReference>
<sequence length="252" mass="26995">MARLPADRPARHGHVRPRAVTRDLDTAGAPDAEEQPGRRLVVLRHGRTEWNAIGRGQGHANIPLDDLGHAQAAAAAPYLAGLEPVALFTSDLARARETCTYVEKATGLSAVEDPRLREFDIGARQGLTMPEFAEKYPAEHAAWARGDGMTRLPGAEITPEVEERMRPALQDALDAAGPGETVVTVTHGASLKIGVVALLGWPAELATSLQGIDNCAWVTLEELTYGGRLRLTGYNESVTPGHTAPKRLPDEG</sequence>
<dbReference type="GO" id="GO:0016791">
    <property type="term" value="F:phosphatase activity"/>
    <property type="evidence" value="ECO:0007669"/>
    <property type="project" value="TreeGrafter"/>
</dbReference>
<evidence type="ECO:0000256" key="2">
    <source>
        <dbReference type="PIRSR" id="PIRSR613078-2"/>
    </source>
</evidence>
<dbReference type="Gene3D" id="3.40.50.1240">
    <property type="entry name" value="Phosphoglycerate mutase-like"/>
    <property type="match status" value="1"/>
</dbReference>
<evidence type="ECO:0000313" key="5">
    <source>
        <dbReference type="Proteomes" id="UP000291189"/>
    </source>
</evidence>
<dbReference type="SUPFAM" id="SSF53254">
    <property type="entry name" value="Phosphoglycerate mutase-like"/>
    <property type="match status" value="1"/>
</dbReference>
<dbReference type="CDD" id="cd07067">
    <property type="entry name" value="HP_PGM_like"/>
    <property type="match status" value="1"/>
</dbReference>
<protein>
    <submittedName>
        <fullName evidence="4">Histidine phosphatase family protein</fullName>
    </submittedName>
</protein>
<comment type="caution">
    <text evidence="4">The sequence shown here is derived from an EMBL/GenBank/DDBJ whole genome shotgun (WGS) entry which is preliminary data.</text>
</comment>
<dbReference type="SMART" id="SM00855">
    <property type="entry name" value="PGAM"/>
    <property type="match status" value="1"/>
</dbReference>
<feature type="region of interest" description="Disordered" evidence="3">
    <location>
        <begin position="1"/>
        <end position="36"/>
    </location>
</feature>
<dbReference type="Proteomes" id="UP000291189">
    <property type="component" value="Unassembled WGS sequence"/>
</dbReference>
<dbReference type="InterPro" id="IPR013078">
    <property type="entry name" value="His_Pase_superF_clade-1"/>
</dbReference>
<dbReference type="PANTHER" id="PTHR48100">
    <property type="entry name" value="BROAD-SPECIFICITY PHOSPHATASE YOR283W-RELATED"/>
    <property type="match status" value="1"/>
</dbReference>
<organism evidence="4 5">
    <name type="scientific">Nocardioides iriomotensis</name>
    <dbReference type="NCBI Taxonomy" id="715784"/>
    <lineage>
        <taxon>Bacteria</taxon>
        <taxon>Bacillati</taxon>
        <taxon>Actinomycetota</taxon>
        <taxon>Actinomycetes</taxon>
        <taxon>Propionibacteriales</taxon>
        <taxon>Nocardioidaceae</taxon>
        <taxon>Nocardioides</taxon>
    </lineage>
</organism>
<dbReference type="Pfam" id="PF00300">
    <property type="entry name" value="His_Phos_1"/>
    <property type="match status" value="1"/>
</dbReference>
<dbReference type="GO" id="GO:0005737">
    <property type="term" value="C:cytoplasm"/>
    <property type="evidence" value="ECO:0007669"/>
    <property type="project" value="TreeGrafter"/>
</dbReference>
<dbReference type="InterPro" id="IPR050275">
    <property type="entry name" value="PGM_Phosphatase"/>
</dbReference>
<feature type="compositionally biased region" description="Basic and acidic residues" evidence="3">
    <location>
        <begin position="1"/>
        <end position="10"/>
    </location>
</feature>
<feature type="active site" description="Tele-phosphohistidine intermediate" evidence="1">
    <location>
        <position position="45"/>
    </location>
</feature>
<reference evidence="4 5" key="1">
    <citation type="submission" date="2019-01" db="EMBL/GenBank/DDBJ databases">
        <title>Nocardioides guangzhouensis sp. nov., an actinobacterium isolated from soil.</title>
        <authorList>
            <person name="Fu Y."/>
            <person name="Cai Y."/>
            <person name="Lin Z."/>
            <person name="Chen P."/>
        </authorList>
    </citation>
    <scope>NUCLEOTIDE SEQUENCE [LARGE SCALE GENOMIC DNA]</scope>
    <source>
        <strain evidence="4 5">NBRC 105384</strain>
    </source>
</reference>
<feature type="active site" description="Proton donor/acceptor" evidence="1">
    <location>
        <position position="118"/>
    </location>
</feature>
<feature type="binding site" evidence="2">
    <location>
        <position position="94"/>
    </location>
    <ligand>
        <name>substrate</name>
    </ligand>
</feature>
<proteinExistence type="predicted"/>
<evidence type="ECO:0000256" key="1">
    <source>
        <dbReference type="PIRSR" id="PIRSR613078-1"/>
    </source>
</evidence>
<accession>A0A4Q5J1G8</accession>
<keyword evidence="5" id="KW-1185">Reference proteome</keyword>
<gene>
    <name evidence="4" type="ORF">ETU37_09345</name>
</gene>
<dbReference type="OrthoDB" id="4697614at2"/>
<name>A0A4Q5J1G8_9ACTN</name>